<dbReference type="EMBL" id="JAEKNN010000052">
    <property type="protein sequence ID" value="MBJ7609806.1"/>
    <property type="molecule type" value="Genomic_DNA"/>
</dbReference>
<feature type="transmembrane region" description="Helical" evidence="1">
    <location>
        <begin position="59"/>
        <end position="82"/>
    </location>
</feature>
<evidence type="ECO:0000313" key="2">
    <source>
        <dbReference type="EMBL" id="MBJ7609806.1"/>
    </source>
</evidence>
<organism evidence="2 3">
    <name type="scientific">Candidatus Amunia macphersoniae</name>
    <dbReference type="NCBI Taxonomy" id="3127014"/>
    <lineage>
        <taxon>Bacteria</taxon>
        <taxon>Bacillati</taxon>
        <taxon>Candidatus Dormiibacterota</taxon>
        <taxon>Candidatus Dormibacteria</taxon>
        <taxon>Candidatus Aeolococcales</taxon>
        <taxon>Candidatus Aeolococcaceae</taxon>
        <taxon>Candidatus Amunia</taxon>
    </lineage>
</organism>
<gene>
    <name evidence="2" type="ORF">JF887_10330</name>
</gene>
<accession>A0A934KI00</accession>
<dbReference type="AlphaFoldDB" id="A0A934KI00"/>
<protein>
    <submittedName>
        <fullName evidence="2">Uncharacterized protein</fullName>
    </submittedName>
</protein>
<evidence type="ECO:0000256" key="1">
    <source>
        <dbReference type="SAM" id="Phobius"/>
    </source>
</evidence>
<sequence>MPTPPMLRSPQASADRRSSPDPLVALTVASLAVVAVGLLIAGTLAVYDWKTPGAEGPLVLWLAIVTVAVLILDLLLLGARYLRRLRLGL</sequence>
<keyword evidence="1" id="KW-0472">Membrane</keyword>
<evidence type="ECO:0000313" key="3">
    <source>
        <dbReference type="Proteomes" id="UP000614410"/>
    </source>
</evidence>
<comment type="caution">
    <text evidence="2">The sequence shown here is derived from an EMBL/GenBank/DDBJ whole genome shotgun (WGS) entry which is preliminary data.</text>
</comment>
<proteinExistence type="predicted"/>
<keyword evidence="1" id="KW-0812">Transmembrane</keyword>
<dbReference type="Proteomes" id="UP000614410">
    <property type="component" value="Unassembled WGS sequence"/>
</dbReference>
<reference evidence="2 3" key="1">
    <citation type="submission" date="2020-10" db="EMBL/GenBank/DDBJ databases">
        <title>Ca. Dormibacterota MAGs.</title>
        <authorList>
            <person name="Montgomery K."/>
        </authorList>
    </citation>
    <scope>NUCLEOTIDE SEQUENCE [LARGE SCALE GENOMIC DNA]</scope>
    <source>
        <strain evidence="2">Mitchell_Peninsula_5</strain>
    </source>
</reference>
<name>A0A934KI00_9BACT</name>
<keyword evidence="1" id="KW-1133">Transmembrane helix</keyword>
<feature type="transmembrane region" description="Helical" evidence="1">
    <location>
        <begin position="23"/>
        <end position="47"/>
    </location>
</feature>